<accession>A0A9P5A893</accession>
<sequence length="367" mass="41361">MPGLISLPAEIIEVMGRDLSVTDLNSASLACRVLRDNLTRCHFEAMAFQGTRSEIEEKLLRFLLHSNTPRVVAMGRVCRSLNLKILSVANDNFHESEEYLPALIHAAKKKLPRVTCLSIDIGGLSGDERTAFHWQFRSSYTWNGIRVLKADVCNATLKVLLECVPRNVLQAIDLVPAVRDPRLRYVKDEHPHLRRLRIWFPDPVLDLYRYFRSAQRVKLFHLSDLEELVIAETDIVNRPPRRGLNDHTYFVVQFSQIARSLSPLTNLRKLAIHYSHGILDWVQNPAVLHPGLPARLDLNTSMTLAIQRMGTKMLSLGEICIVEKTAGGAVSLVYHGRRDAVGAMVVTVEAPGPSNSYKNSFPLGVKY</sequence>
<dbReference type="Proteomes" id="UP000730481">
    <property type="component" value="Unassembled WGS sequence"/>
</dbReference>
<dbReference type="OrthoDB" id="5083364at2759"/>
<keyword evidence="2" id="KW-1185">Reference proteome</keyword>
<evidence type="ECO:0008006" key="3">
    <source>
        <dbReference type="Google" id="ProtNLM"/>
    </source>
</evidence>
<reference evidence="1" key="2">
    <citation type="submission" date="2020-02" db="EMBL/GenBank/DDBJ databases">
        <title>Identification and distribution of gene clusters putatively required for synthesis of sphingolipid metabolism inhibitors in phylogenetically diverse species of the filamentous fungus Fusarium.</title>
        <authorList>
            <person name="Kim H.-S."/>
            <person name="Busman M."/>
            <person name="Brown D.W."/>
            <person name="Divon H."/>
            <person name="Uhlig S."/>
            <person name="Proctor R.H."/>
        </authorList>
    </citation>
    <scope>NUCLEOTIDE SEQUENCE</scope>
    <source>
        <strain evidence="1">NRRL 25174</strain>
    </source>
</reference>
<organism evidence="1 2">
    <name type="scientific">Fusarium beomiforme</name>
    <dbReference type="NCBI Taxonomy" id="44412"/>
    <lineage>
        <taxon>Eukaryota</taxon>
        <taxon>Fungi</taxon>
        <taxon>Dikarya</taxon>
        <taxon>Ascomycota</taxon>
        <taxon>Pezizomycotina</taxon>
        <taxon>Sordariomycetes</taxon>
        <taxon>Hypocreomycetidae</taxon>
        <taxon>Hypocreales</taxon>
        <taxon>Nectriaceae</taxon>
        <taxon>Fusarium</taxon>
        <taxon>Fusarium burgessii species complex</taxon>
    </lineage>
</organism>
<evidence type="ECO:0000313" key="2">
    <source>
        <dbReference type="Proteomes" id="UP000730481"/>
    </source>
</evidence>
<protein>
    <recommendedName>
        <fullName evidence="3">F-box domain-containing protein</fullName>
    </recommendedName>
</protein>
<name>A0A9P5A893_9HYPO</name>
<reference evidence="1" key="1">
    <citation type="journal article" date="2017" name="Mycologia">
        <title>Fusarium algeriense, sp. nov., a novel toxigenic crown rot pathogen of durum wheat from Algeria is nested in the Fusarium burgessii species complex.</title>
        <authorList>
            <person name="Laraba I."/>
            <person name="Keddad A."/>
            <person name="Boureghda H."/>
            <person name="Abdallah N."/>
            <person name="Vaughan M.M."/>
            <person name="Proctor R.H."/>
            <person name="Busman M."/>
            <person name="O'Donnell K."/>
        </authorList>
    </citation>
    <scope>NUCLEOTIDE SEQUENCE</scope>
    <source>
        <strain evidence="1">NRRL 25174</strain>
    </source>
</reference>
<dbReference type="AlphaFoldDB" id="A0A9P5A893"/>
<evidence type="ECO:0000313" key="1">
    <source>
        <dbReference type="EMBL" id="KAF4333529.1"/>
    </source>
</evidence>
<proteinExistence type="predicted"/>
<dbReference type="EMBL" id="PVQB02000817">
    <property type="protein sequence ID" value="KAF4333529.1"/>
    <property type="molecule type" value="Genomic_DNA"/>
</dbReference>
<gene>
    <name evidence="1" type="ORF">FBEOM_12641</name>
</gene>
<comment type="caution">
    <text evidence="1">The sequence shown here is derived from an EMBL/GenBank/DDBJ whole genome shotgun (WGS) entry which is preliminary data.</text>
</comment>